<dbReference type="STRING" id="1086013.SAMN05421774_103222"/>
<dbReference type="PANTHER" id="PTHR35936">
    <property type="entry name" value="MEMBRANE-BOUND LYTIC MUREIN TRANSGLYCOSYLASE F"/>
    <property type="match status" value="1"/>
</dbReference>
<evidence type="ECO:0000259" key="3">
    <source>
        <dbReference type="SMART" id="SM00062"/>
    </source>
</evidence>
<feature type="signal peptide" evidence="2">
    <location>
        <begin position="1"/>
        <end position="26"/>
    </location>
</feature>
<feature type="domain" description="Solute-binding protein family 3/N-terminal" evidence="3">
    <location>
        <begin position="39"/>
        <end position="261"/>
    </location>
</feature>
<dbReference type="SMART" id="SM00062">
    <property type="entry name" value="PBPb"/>
    <property type="match status" value="1"/>
</dbReference>
<feature type="chain" id="PRO_5013201729" evidence="2">
    <location>
        <begin position="27"/>
        <end position="277"/>
    </location>
</feature>
<reference evidence="4 5" key="1">
    <citation type="submission" date="2017-01" db="EMBL/GenBank/DDBJ databases">
        <authorList>
            <person name="Mah S.A."/>
            <person name="Swanson W.J."/>
            <person name="Moy G.W."/>
            <person name="Vacquier V.D."/>
        </authorList>
    </citation>
    <scope>NUCLEOTIDE SEQUENCE [LARGE SCALE GENOMIC DNA]</scope>
    <source>
        <strain evidence="4 5">DSM 26375</strain>
    </source>
</reference>
<dbReference type="InterPro" id="IPR006311">
    <property type="entry name" value="TAT_signal"/>
</dbReference>
<dbReference type="Proteomes" id="UP000186141">
    <property type="component" value="Unassembled WGS sequence"/>
</dbReference>
<evidence type="ECO:0000256" key="2">
    <source>
        <dbReference type="SAM" id="SignalP"/>
    </source>
</evidence>
<dbReference type="RefSeq" id="WP_229740484.1">
    <property type="nucleotide sequence ID" value="NZ_BMEH01000003.1"/>
</dbReference>
<name>A0A1N7N9Z0_9RHOB</name>
<dbReference type="AlphaFoldDB" id="A0A1N7N9Z0"/>
<dbReference type="EMBL" id="FTOT01000003">
    <property type="protein sequence ID" value="SIS95011.1"/>
    <property type="molecule type" value="Genomic_DNA"/>
</dbReference>
<accession>A0A1N7N9Z0</accession>
<evidence type="ECO:0000256" key="1">
    <source>
        <dbReference type="ARBA" id="ARBA00022729"/>
    </source>
</evidence>
<protein>
    <submittedName>
        <fullName evidence="4">Amino acid ABC transporter substrate-binding protein, PAAT family</fullName>
    </submittedName>
</protein>
<sequence>MMNRRNLIALAAGVAMSAGLLPHSVAAQTALEEVKARGVFRVGMAAADPWFYKNPSTNEWTGVGVEIGKLMAAELGLTFQPVETTWGNSVAALQAGQIDVMYVLDPTEERKKAIDFPDTPLFYYAMGALTKEGFKVENWLDLNKAGTRVGVTLGTTVDRRLTEQLPEATIERFASNDEAVAAFAAGRVDVVSQFHPALIVQSSRLRMGVVQLPNETVAVPTSVGLRKAADPSFRDWIDGFIARIYNEGTTNTIFRDYIATKGIDPDTVPGIQKETWF</sequence>
<evidence type="ECO:0000313" key="5">
    <source>
        <dbReference type="Proteomes" id="UP000186141"/>
    </source>
</evidence>
<dbReference type="SUPFAM" id="SSF53850">
    <property type="entry name" value="Periplasmic binding protein-like II"/>
    <property type="match status" value="1"/>
</dbReference>
<organism evidence="4 5">
    <name type="scientific">Gemmobacter megaterium</name>
    <dbReference type="NCBI Taxonomy" id="1086013"/>
    <lineage>
        <taxon>Bacteria</taxon>
        <taxon>Pseudomonadati</taxon>
        <taxon>Pseudomonadota</taxon>
        <taxon>Alphaproteobacteria</taxon>
        <taxon>Rhodobacterales</taxon>
        <taxon>Paracoccaceae</taxon>
        <taxon>Gemmobacter</taxon>
    </lineage>
</organism>
<evidence type="ECO:0000313" key="4">
    <source>
        <dbReference type="EMBL" id="SIS95011.1"/>
    </source>
</evidence>
<dbReference type="PROSITE" id="PS51318">
    <property type="entry name" value="TAT"/>
    <property type="match status" value="1"/>
</dbReference>
<dbReference type="Gene3D" id="3.40.190.10">
    <property type="entry name" value="Periplasmic binding protein-like II"/>
    <property type="match status" value="2"/>
</dbReference>
<keyword evidence="5" id="KW-1185">Reference proteome</keyword>
<dbReference type="InterPro" id="IPR001638">
    <property type="entry name" value="Solute-binding_3/MltF_N"/>
</dbReference>
<proteinExistence type="predicted"/>
<keyword evidence="1 2" id="KW-0732">Signal</keyword>
<dbReference type="Pfam" id="PF00497">
    <property type="entry name" value="SBP_bac_3"/>
    <property type="match status" value="1"/>
</dbReference>
<dbReference type="PANTHER" id="PTHR35936:SF17">
    <property type="entry name" value="ARGININE-BINDING EXTRACELLULAR PROTEIN ARTP"/>
    <property type="match status" value="1"/>
</dbReference>
<gene>
    <name evidence="4" type="ORF">SAMN05421774_103222</name>
</gene>